<dbReference type="PANTHER" id="PTHR35546:SF16">
    <property type="entry name" value="F-BOX ASSOCIATED UBIQUITINATION EFFECTOR FAMILY PROTEIN-RELATED"/>
    <property type="match status" value="1"/>
</dbReference>
<reference evidence="2 3" key="1">
    <citation type="journal article" date="2021" name="Comput. Struct. Biotechnol. J.">
        <title>De novo genome assembly of the potent medicinal plant Rehmannia glutinosa using nanopore technology.</title>
        <authorList>
            <person name="Ma L."/>
            <person name="Dong C."/>
            <person name="Song C."/>
            <person name="Wang X."/>
            <person name="Zheng X."/>
            <person name="Niu Y."/>
            <person name="Chen S."/>
            <person name="Feng W."/>
        </authorList>
    </citation>
    <scope>NUCLEOTIDE SEQUENCE [LARGE SCALE GENOMIC DNA]</scope>
    <source>
        <strain evidence="2">DH-2019</strain>
    </source>
</reference>
<name>A0ABR0V744_REHGL</name>
<dbReference type="InterPro" id="IPR055290">
    <property type="entry name" value="At3g26010-like"/>
</dbReference>
<dbReference type="SUPFAM" id="SSF81383">
    <property type="entry name" value="F-box domain"/>
    <property type="match status" value="1"/>
</dbReference>
<sequence length="368" mass="43125">MGSDQEYFSSDIIFDILTRTPSLKTLDTCKCVSKTWKRMIYESSFMPTYCKRTDNVSGYFIQDMKNNKHVSVFVSIDQSEEEGGRGGRYIGRFPYDDMKILASCNQGLLCCVQQKYRAYRYYVCKPATRQWQALPNPKLCYETVAVAIMVLRASPLRYKIVRLSKLDIVEYVNYRMLRCEIFDSDLWTWRETQVLNLPYNEMITKYCPAVCVGNSVHWLTNHDNVLAFHEDDKSFDKFSLPQTVNDACECKQLLEYQGRLGFTCLRKKDSTIELCTIELWLNDGPRNYYQWTKKMDVNISNLEAILDYPSPAGFYNAEIAFIDSVYEATFYKIQDCSVRKVKLSYEFRYSRQFFQFRSDLESVNLKGG</sequence>
<dbReference type="NCBIfam" id="TIGR01640">
    <property type="entry name" value="F_box_assoc_1"/>
    <property type="match status" value="1"/>
</dbReference>
<comment type="caution">
    <text evidence="2">The sequence shown here is derived from an EMBL/GenBank/DDBJ whole genome shotgun (WGS) entry which is preliminary data.</text>
</comment>
<keyword evidence="3" id="KW-1185">Reference proteome</keyword>
<dbReference type="InterPro" id="IPR036047">
    <property type="entry name" value="F-box-like_dom_sf"/>
</dbReference>
<organism evidence="2 3">
    <name type="scientific">Rehmannia glutinosa</name>
    <name type="common">Chinese foxglove</name>
    <dbReference type="NCBI Taxonomy" id="99300"/>
    <lineage>
        <taxon>Eukaryota</taxon>
        <taxon>Viridiplantae</taxon>
        <taxon>Streptophyta</taxon>
        <taxon>Embryophyta</taxon>
        <taxon>Tracheophyta</taxon>
        <taxon>Spermatophyta</taxon>
        <taxon>Magnoliopsida</taxon>
        <taxon>eudicotyledons</taxon>
        <taxon>Gunneridae</taxon>
        <taxon>Pentapetalae</taxon>
        <taxon>asterids</taxon>
        <taxon>lamiids</taxon>
        <taxon>Lamiales</taxon>
        <taxon>Orobanchaceae</taxon>
        <taxon>Rehmannieae</taxon>
        <taxon>Rehmannia</taxon>
    </lineage>
</organism>
<evidence type="ECO:0000313" key="3">
    <source>
        <dbReference type="Proteomes" id="UP001318860"/>
    </source>
</evidence>
<accession>A0ABR0V744</accession>
<protein>
    <recommendedName>
        <fullName evidence="1">F-box protein At3g26010-like beta-propeller domain-containing protein</fullName>
    </recommendedName>
</protein>
<dbReference type="EMBL" id="JABTTQ020001600">
    <property type="protein sequence ID" value="KAK6130069.1"/>
    <property type="molecule type" value="Genomic_DNA"/>
</dbReference>
<dbReference type="Proteomes" id="UP001318860">
    <property type="component" value="Unassembled WGS sequence"/>
</dbReference>
<gene>
    <name evidence="2" type="ORF">DH2020_036196</name>
</gene>
<dbReference type="Pfam" id="PF24750">
    <property type="entry name" value="b-prop_At3g26010-like"/>
    <property type="match status" value="1"/>
</dbReference>
<dbReference type="InterPro" id="IPR017451">
    <property type="entry name" value="F-box-assoc_interact_dom"/>
</dbReference>
<dbReference type="PANTHER" id="PTHR35546">
    <property type="entry name" value="F-BOX PROTEIN INTERACTION DOMAIN PROTEIN-RELATED"/>
    <property type="match status" value="1"/>
</dbReference>
<evidence type="ECO:0000259" key="1">
    <source>
        <dbReference type="Pfam" id="PF24750"/>
    </source>
</evidence>
<evidence type="ECO:0000313" key="2">
    <source>
        <dbReference type="EMBL" id="KAK6130069.1"/>
    </source>
</evidence>
<proteinExistence type="predicted"/>
<feature type="domain" description="F-box protein At3g26010-like beta-propeller" evidence="1">
    <location>
        <begin position="94"/>
        <end position="224"/>
    </location>
</feature>
<dbReference type="InterPro" id="IPR056592">
    <property type="entry name" value="Beta-prop_At3g26010-like"/>
</dbReference>